<dbReference type="EMBL" id="CP034562">
    <property type="protein sequence ID" value="AZQ60866.1"/>
    <property type="molecule type" value="Genomic_DNA"/>
</dbReference>
<sequence>MKNTFKVFLFFSLYLLISQSAFGQWMRTSVNKKTVLKDHRTTNSPILLQLEKDRDVLSLPLNKENEYIRVWDYITGKRGYVNKKYLTIIDTLAKADLITPPVKHKLHRGGAVLKIENIEDESVIVEIDKIPYNIAPYAETKLILKKGNHGFWAYRDGALPFWGSIFLHDSTEHILKIETTAEKDVIIADIEPVIHRKDTVVIESHFKDVVKLLPKIKMDSSKIVDNTHPQDLAKPVNNVDIRGYIKLNGLYDFNGLTSTGGFVPYKIPVGEKNVENRGFYMGARQSRLGFFSRIKTDEGYIKFYVEADFAGGSVSYDYFRLRQAYVQYGYLTVGQTWTTFTDLYSTPLTVDNEGPSSSSSTRQGLIRFEKKVGNSNNEFAISLETPTKNFGDTIAIDSRQLFPDVASRYKIEYPTGQLQFAGLFRVLSQHNVYDDVVTKVGYGLMVSGKNSTTNEKHKFYYQAIGGRGITRYISAFSSYNLDAVASPTKNIYIPFTLGGYITYEYYFHKNLFINFVTGFSWIDNSVWQPGSTFERSYYTSANMFWFPFDRMRVGGSFVQGARVNKDQERGDASRFQMYIRYDI</sequence>
<name>A0A3Q9FJ49_9BACT</name>
<evidence type="ECO:0000313" key="2">
    <source>
        <dbReference type="EMBL" id="AZQ60866.1"/>
    </source>
</evidence>
<dbReference type="RefSeq" id="WP_126610835.1">
    <property type="nucleotide sequence ID" value="NZ_CP034562.1"/>
</dbReference>
<keyword evidence="1" id="KW-0732">Signal</keyword>
<dbReference type="OrthoDB" id="790324at2"/>
<protein>
    <recommendedName>
        <fullName evidence="4">SH3 domain-containing protein</fullName>
    </recommendedName>
</protein>
<feature type="signal peptide" evidence="1">
    <location>
        <begin position="1"/>
        <end position="23"/>
    </location>
</feature>
<organism evidence="2 3">
    <name type="scientific">Flammeovirga pectinis</name>
    <dbReference type="NCBI Taxonomy" id="2494373"/>
    <lineage>
        <taxon>Bacteria</taxon>
        <taxon>Pseudomonadati</taxon>
        <taxon>Bacteroidota</taxon>
        <taxon>Cytophagia</taxon>
        <taxon>Cytophagales</taxon>
        <taxon>Flammeovirgaceae</taxon>
        <taxon>Flammeovirga</taxon>
    </lineage>
</organism>
<reference evidence="2 3" key="1">
    <citation type="submission" date="2018-12" db="EMBL/GenBank/DDBJ databases">
        <title>Flammeovirga pectinis sp. nov., isolated from the gut of the Korean scallop, Patinopecten yessoensis.</title>
        <authorList>
            <person name="Bae J.-W."/>
            <person name="Jeong Y.-S."/>
            <person name="Kang W."/>
        </authorList>
    </citation>
    <scope>NUCLEOTIDE SEQUENCE [LARGE SCALE GENOMIC DNA]</scope>
    <source>
        <strain evidence="2 3">L12M1</strain>
    </source>
</reference>
<dbReference type="AlphaFoldDB" id="A0A3Q9FJ49"/>
<gene>
    <name evidence="2" type="ORF">EI427_01150</name>
</gene>
<evidence type="ECO:0000313" key="3">
    <source>
        <dbReference type="Proteomes" id="UP000267268"/>
    </source>
</evidence>
<dbReference type="Pfam" id="PF19577">
    <property type="entry name" value="DcaP"/>
    <property type="match status" value="1"/>
</dbReference>
<dbReference type="KEGG" id="fll:EI427_01150"/>
<evidence type="ECO:0000256" key="1">
    <source>
        <dbReference type="SAM" id="SignalP"/>
    </source>
</evidence>
<feature type="chain" id="PRO_5018704207" description="SH3 domain-containing protein" evidence="1">
    <location>
        <begin position="24"/>
        <end position="583"/>
    </location>
</feature>
<proteinExistence type="predicted"/>
<dbReference type="Proteomes" id="UP000267268">
    <property type="component" value="Chromosome 1"/>
</dbReference>
<keyword evidence="3" id="KW-1185">Reference proteome</keyword>
<dbReference type="InterPro" id="IPR045748">
    <property type="entry name" value="DcaP"/>
</dbReference>
<accession>A0A3Q9FJ49</accession>
<evidence type="ECO:0008006" key="4">
    <source>
        <dbReference type="Google" id="ProtNLM"/>
    </source>
</evidence>